<evidence type="ECO:0000313" key="1">
    <source>
        <dbReference type="EMBL" id="KAI3687825.1"/>
    </source>
</evidence>
<comment type="caution">
    <text evidence="1">The sequence shown here is derived from an EMBL/GenBank/DDBJ whole genome shotgun (WGS) entry which is preliminary data.</text>
</comment>
<proteinExistence type="predicted"/>
<evidence type="ECO:0000313" key="2">
    <source>
        <dbReference type="Proteomes" id="UP001056120"/>
    </source>
</evidence>
<keyword evidence="2" id="KW-1185">Reference proteome</keyword>
<protein>
    <submittedName>
        <fullName evidence="1">Uncharacterized protein</fullName>
    </submittedName>
</protein>
<reference evidence="1 2" key="2">
    <citation type="journal article" date="2022" name="Mol. Ecol. Resour.">
        <title>The genomes of chicory, endive, great burdock and yacon provide insights into Asteraceae paleo-polyploidization history and plant inulin production.</title>
        <authorList>
            <person name="Fan W."/>
            <person name="Wang S."/>
            <person name="Wang H."/>
            <person name="Wang A."/>
            <person name="Jiang F."/>
            <person name="Liu H."/>
            <person name="Zhao H."/>
            <person name="Xu D."/>
            <person name="Zhang Y."/>
        </authorList>
    </citation>
    <scope>NUCLEOTIDE SEQUENCE [LARGE SCALE GENOMIC DNA]</scope>
    <source>
        <strain evidence="2">cv. Yunnan</strain>
        <tissue evidence="1">Leaves</tissue>
    </source>
</reference>
<dbReference type="EMBL" id="CM042044">
    <property type="protein sequence ID" value="KAI3687825.1"/>
    <property type="molecule type" value="Genomic_DNA"/>
</dbReference>
<dbReference type="Proteomes" id="UP001056120">
    <property type="component" value="Linkage Group LG27"/>
</dbReference>
<reference evidence="2" key="1">
    <citation type="journal article" date="2022" name="Mol. Ecol. Resour.">
        <title>The genomes of chicory, endive, great burdock and yacon provide insights into Asteraceae palaeo-polyploidization history and plant inulin production.</title>
        <authorList>
            <person name="Fan W."/>
            <person name="Wang S."/>
            <person name="Wang H."/>
            <person name="Wang A."/>
            <person name="Jiang F."/>
            <person name="Liu H."/>
            <person name="Zhao H."/>
            <person name="Xu D."/>
            <person name="Zhang Y."/>
        </authorList>
    </citation>
    <scope>NUCLEOTIDE SEQUENCE [LARGE SCALE GENOMIC DNA]</scope>
    <source>
        <strain evidence="2">cv. Yunnan</strain>
    </source>
</reference>
<gene>
    <name evidence="1" type="ORF">L1987_81528</name>
</gene>
<organism evidence="1 2">
    <name type="scientific">Smallanthus sonchifolius</name>
    <dbReference type="NCBI Taxonomy" id="185202"/>
    <lineage>
        <taxon>Eukaryota</taxon>
        <taxon>Viridiplantae</taxon>
        <taxon>Streptophyta</taxon>
        <taxon>Embryophyta</taxon>
        <taxon>Tracheophyta</taxon>
        <taxon>Spermatophyta</taxon>
        <taxon>Magnoliopsida</taxon>
        <taxon>eudicotyledons</taxon>
        <taxon>Gunneridae</taxon>
        <taxon>Pentapetalae</taxon>
        <taxon>asterids</taxon>
        <taxon>campanulids</taxon>
        <taxon>Asterales</taxon>
        <taxon>Asteraceae</taxon>
        <taxon>Asteroideae</taxon>
        <taxon>Heliantheae alliance</taxon>
        <taxon>Millerieae</taxon>
        <taxon>Smallanthus</taxon>
    </lineage>
</organism>
<accession>A0ACB8YRY2</accession>
<name>A0ACB8YRY2_9ASTR</name>
<sequence>MPAVSSTNLITSILDTQGTDAAIKHQGRARTQSYNYEQKMVDFNWIITSPKVSLILGYVVEFVAQDLMNQG</sequence>